<evidence type="ECO:0000256" key="1">
    <source>
        <dbReference type="SAM" id="SignalP"/>
    </source>
</evidence>
<name>A0A8J5X2U0_DIALT</name>
<accession>A0A8J5X2U0</accession>
<reference evidence="2" key="1">
    <citation type="submission" date="2021-05" db="EMBL/GenBank/DDBJ databases">
        <title>The genome of the haptophyte Pavlova lutheri (Diacronema luteri, Pavlovales) - a model for lipid biosynthesis in eukaryotic algae.</title>
        <authorList>
            <person name="Hulatt C.J."/>
            <person name="Posewitz M.C."/>
        </authorList>
    </citation>
    <scope>NUCLEOTIDE SEQUENCE</scope>
    <source>
        <strain evidence="2">NIVA-4/92</strain>
    </source>
</reference>
<organism evidence="2 3">
    <name type="scientific">Diacronema lutheri</name>
    <name type="common">Unicellular marine alga</name>
    <name type="synonym">Monochrysis lutheri</name>
    <dbReference type="NCBI Taxonomy" id="2081491"/>
    <lineage>
        <taxon>Eukaryota</taxon>
        <taxon>Haptista</taxon>
        <taxon>Haptophyta</taxon>
        <taxon>Pavlovophyceae</taxon>
        <taxon>Pavlovales</taxon>
        <taxon>Pavlovaceae</taxon>
        <taxon>Diacronema</taxon>
    </lineage>
</organism>
<dbReference type="Proteomes" id="UP000751190">
    <property type="component" value="Unassembled WGS sequence"/>
</dbReference>
<evidence type="ECO:0000313" key="2">
    <source>
        <dbReference type="EMBL" id="KAG8457953.1"/>
    </source>
</evidence>
<gene>
    <name evidence="2" type="ORF">KFE25_012019</name>
</gene>
<dbReference type="EMBL" id="JAGTXO010000060">
    <property type="protein sequence ID" value="KAG8457953.1"/>
    <property type="molecule type" value="Genomic_DNA"/>
</dbReference>
<comment type="caution">
    <text evidence="2">The sequence shown here is derived from an EMBL/GenBank/DDBJ whole genome shotgun (WGS) entry which is preliminary data.</text>
</comment>
<evidence type="ECO:0008006" key="4">
    <source>
        <dbReference type="Google" id="ProtNLM"/>
    </source>
</evidence>
<protein>
    <recommendedName>
        <fullName evidence="4">Saposin B-type domain-containing protein</fullName>
    </recommendedName>
</protein>
<sequence>MGGHLRRPGLLACCLLLADSGAAQSCPAISASTSTPIKEVLASICRRDDCAAVQPPAECVDCSMVPSLLEILIAEEEEGSAEGVELTSAQHTLTFLCDACVAPIFAHIIAMDEPGAPPFPDEQTFASACGSAVCLNRYRELAQTHAAGSAGKTMVLFNDIKLTCAGRHPDKALATRQVRDLLAAIDGGGVSRSAGRLRAELHGAARRTGRLLPEGVSETAASPLAAGKLQAGTASLAAFAAAFAAARAIRARAREPQQLPLV</sequence>
<proteinExistence type="predicted"/>
<evidence type="ECO:0000313" key="3">
    <source>
        <dbReference type="Proteomes" id="UP000751190"/>
    </source>
</evidence>
<feature type="chain" id="PRO_5035186153" description="Saposin B-type domain-containing protein" evidence="1">
    <location>
        <begin position="24"/>
        <end position="262"/>
    </location>
</feature>
<feature type="signal peptide" evidence="1">
    <location>
        <begin position="1"/>
        <end position="23"/>
    </location>
</feature>
<keyword evidence="3" id="KW-1185">Reference proteome</keyword>
<dbReference type="OrthoDB" id="10511436at2759"/>
<keyword evidence="1" id="KW-0732">Signal</keyword>
<dbReference type="AlphaFoldDB" id="A0A8J5X2U0"/>